<feature type="region of interest" description="Disordered" evidence="1">
    <location>
        <begin position="1"/>
        <end position="20"/>
    </location>
</feature>
<organism evidence="2 3">
    <name type="scientific">Streptomyces showdoensis</name>
    <dbReference type="NCBI Taxonomy" id="68268"/>
    <lineage>
        <taxon>Bacteria</taxon>
        <taxon>Bacillati</taxon>
        <taxon>Actinomycetota</taxon>
        <taxon>Actinomycetes</taxon>
        <taxon>Kitasatosporales</taxon>
        <taxon>Streptomycetaceae</taxon>
        <taxon>Streptomyces</taxon>
    </lineage>
</organism>
<reference evidence="2 3" key="1">
    <citation type="submission" date="2015-05" db="EMBL/GenBank/DDBJ databases">
        <title>Draft Genome assembly of Streptomyces showdoensis.</title>
        <authorList>
            <person name="Thapa K.K."/>
            <person name="Metsa-Ketela M."/>
        </authorList>
    </citation>
    <scope>NUCLEOTIDE SEQUENCE [LARGE SCALE GENOMIC DNA]</scope>
    <source>
        <strain evidence="2 3">ATCC 15227</strain>
    </source>
</reference>
<gene>
    <name evidence="2" type="ORF">VO63_20150</name>
</gene>
<evidence type="ECO:0000313" key="3">
    <source>
        <dbReference type="Proteomes" id="UP000265325"/>
    </source>
</evidence>
<name>A0A2P2GKQ2_STREW</name>
<comment type="caution">
    <text evidence="2">The sequence shown here is derived from an EMBL/GenBank/DDBJ whole genome shotgun (WGS) entry which is preliminary data.</text>
</comment>
<proteinExistence type="predicted"/>
<dbReference type="Proteomes" id="UP000265325">
    <property type="component" value="Unassembled WGS sequence"/>
</dbReference>
<evidence type="ECO:0000313" key="2">
    <source>
        <dbReference type="EMBL" id="KKZ72092.1"/>
    </source>
</evidence>
<dbReference type="RefSeq" id="WP_046909254.1">
    <property type="nucleotide sequence ID" value="NZ_BAAAXG010000009.1"/>
</dbReference>
<dbReference type="OrthoDB" id="4191184at2"/>
<keyword evidence="3" id="KW-1185">Reference proteome</keyword>
<dbReference type="EMBL" id="LAQS01000030">
    <property type="protein sequence ID" value="KKZ72092.1"/>
    <property type="molecule type" value="Genomic_DNA"/>
</dbReference>
<protein>
    <submittedName>
        <fullName evidence="2">Uncharacterized protein</fullName>
    </submittedName>
</protein>
<sequence>MIPLADRRCPQRAAERAARADPKSELAYTVQAMLLARGQSLTDPATAETFDATMGAVLLMVDGARAQALMDDSGWHALRAMFEEMRQAPTLV</sequence>
<evidence type="ECO:0000256" key="1">
    <source>
        <dbReference type="SAM" id="MobiDB-lite"/>
    </source>
</evidence>
<accession>A0A2P2GKQ2</accession>
<dbReference type="AlphaFoldDB" id="A0A2P2GKQ2"/>